<dbReference type="CDD" id="cd00077">
    <property type="entry name" value="HDc"/>
    <property type="match status" value="1"/>
</dbReference>
<dbReference type="InterPro" id="IPR006674">
    <property type="entry name" value="HD_domain"/>
</dbReference>
<keyword evidence="4" id="KW-1185">Reference proteome</keyword>
<dbReference type="GO" id="GO:0016787">
    <property type="term" value="F:hydrolase activity"/>
    <property type="evidence" value="ECO:0007669"/>
    <property type="project" value="UniProtKB-KW"/>
</dbReference>
<reference evidence="2 5" key="2">
    <citation type="submission" date="2019-09" db="EMBL/GenBank/DDBJ databases">
        <title>Complete genome sequence of Sporolactobacillus terrae 70-3.</title>
        <authorList>
            <person name="Tanaka N."/>
            <person name="Shiwa Y."/>
            <person name="Fujita N."/>
            <person name="Tanasupawat S."/>
        </authorList>
    </citation>
    <scope>NUCLEOTIDE SEQUENCE [LARGE SCALE GENOMIC DNA]</scope>
    <source>
        <strain evidence="2 5">70-3</strain>
    </source>
</reference>
<dbReference type="EMBL" id="AP021853">
    <property type="protein sequence ID" value="BBO00223.1"/>
    <property type="molecule type" value="Genomic_DNA"/>
</dbReference>
<gene>
    <name evidence="3" type="ORF">C0674_14465</name>
    <name evidence="2" type="ORF">St703_29270</name>
</gene>
<proteinExistence type="predicted"/>
<dbReference type="STRING" id="1449983.GCA_000647835_01569"/>
<dbReference type="SUPFAM" id="SSF109604">
    <property type="entry name" value="HD-domain/PDEase-like"/>
    <property type="match status" value="1"/>
</dbReference>
<dbReference type="SMART" id="SM00471">
    <property type="entry name" value="HDc"/>
    <property type="match status" value="1"/>
</dbReference>
<feature type="domain" description="HD/PDEase" evidence="1">
    <location>
        <begin position="28"/>
        <end position="147"/>
    </location>
</feature>
<dbReference type="RefSeq" id="WP_128167213.1">
    <property type="nucleotide sequence ID" value="NZ_VCMU01000040.1"/>
</dbReference>
<evidence type="ECO:0000313" key="3">
    <source>
        <dbReference type="EMBL" id="QAA23697.1"/>
    </source>
</evidence>
<evidence type="ECO:0000313" key="4">
    <source>
        <dbReference type="Proteomes" id="UP000285882"/>
    </source>
</evidence>
<dbReference type="PANTHER" id="PTHR33594:SF1">
    <property type="entry name" value="HD_PDEASE DOMAIN-CONTAINING PROTEIN"/>
    <property type="match status" value="1"/>
</dbReference>
<dbReference type="Pfam" id="PF01966">
    <property type="entry name" value="HD"/>
    <property type="match status" value="1"/>
</dbReference>
<evidence type="ECO:0000313" key="5">
    <source>
        <dbReference type="Proteomes" id="UP000326951"/>
    </source>
</evidence>
<dbReference type="PANTHER" id="PTHR33594">
    <property type="entry name" value="SUPERFAMILY HYDROLASE, PUTATIVE (AFU_ORTHOLOGUE AFUA_1G03035)-RELATED"/>
    <property type="match status" value="1"/>
</dbReference>
<dbReference type="EMBL" id="CP025688">
    <property type="protein sequence ID" value="QAA23697.1"/>
    <property type="molecule type" value="Genomic_DNA"/>
</dbReference>
<name>A0A410DC60_9BACL</name>
<keyword evidence="2" id="KW-0378">Hydrolase</keyword>
<dbReference type="Gene3D" id="1.10.472.50">
    <property type="entry name" value="HD-domain/PDEase-like"/>
    <property type="match status" value="1"/>
</dbReference>
<evidence type="ECO:0000313" key="2">
    <source>
        <dbReference type="EMBL" id="BBO00223.1"/>
    </source>
</evidence>
<dbReference type="Proteomes" id="UP000326951">
    <property type="component" value="Chromosome"/>
</dbReference>
<reference evidence="3 4" key="1">
    <citation type="submission" date="2018-01" db="EMBL/GenBank/DDBJ databases">
        <title>Complete genome sequencing of Sporolactobacillus terrae DLG3.</title>
        <authorList>
            <person name="Nam Y.-D."/>
            <person name="Kang J."/>
            <person name="Chung W.-H."/>
        </authorList>
    </citation>
    <scope>NUCLEOTIDE SEQUENCE [LARGE SCALE GENOMIC DNA]</scope>
    <source>
        <strain evidence="3 4">DLG3</strain>
    </source>
</reference>
<accession>A0A410DC60</accession>
<protein>
    <submittedName>
        <fullName evidence="2">Phosphohydrolase</fullName>
    </submittedName>
</protein>
<sequence>MGESEVERAMNRVAQTESYLKEKFKSESSGHDWAHLYRVYRTSLQILAGEAPHQADKQIVSLGALLHDIADWKFHHGDESVGPRAAATWLKSLHTDEPTIQAVCTIISELSFKGAGVQTPMSTLEGKIVQDADRLDALGAVGIARAFAYGGFKHRMMFDPGAPPHLHQTAEQYKAQQSTTVNHFFEKLLLLRDRMNTETARKLAEERHRFMVDFLDRFLKESHADESVHLRLLRTFCQTENDS</sequence>
<dbReference type="Proteomes" id="UP000285882">
    <property type="component" value="Chromosome"/>
</dbReference>
<dbReference type="Gene3D" id="1.20.58.1910">
    <property type="match status" value="1"/>
</dbReference>
<evidence type="ECO:0000259" key="1">
    <source>
        <dbReference type="SMART" id="SM00471"/>
    </source>
</evidence>
<dbReference type="InterPro" id="IPR003607">
    <property type="entry name" value="HD/PDEase_dom"/>
</dbReference>
<dbReference type="AlphaFoldDB" id="A0A410DC60"/>
<organism evidence="2 5">
    <name type="scientific">Sporolactobacillus terrae</name>
    <dbReference type="NCBI Taxonomy" id="269673"/>
    <lineage>
        <taxon>Bacteria</taxon>
        <taxon>Bacillati</taxon>
        <taxon>Bacillota</taxon>
        <taxon>Bacilli</taxon>
        <taxon>Bacillales</taxon>
        <taxon>Sporolactobacillaceae</taxon>
        <taxon>Sporolactobacillus</taxon>
    </lineage>
</organism>